<protein>
    <submittedName>
        <fullName evidence="7">Abc taurine transporter, atpase subunit</fullName>
        <ecNumber evidence="7">3.6.3.36</ecNumber>
    </submittedName>
</protein>
<keyword evidence="4" id="KW-0997">Cell inner membrane</keyword>
<keyword evidence="6" id="KW-0472">Membrane</keyword>
<evidence type="ECO:0000256" key="4">
    <source>
        <dbReference type="ARBA" id="ARBA00022519"/>
    </source>
</evidence>
<dbReference type="InterPro" id="IPR050166">
    <property type="entry name" value="ABC_transporter_ATP-bind"/>
</dbReference>
<reference evidence="7" key="1">
    <citation type="journal article" date="2008" name="Proc. Natl. Acad. Sci. U.S.A.">
        <title>Rapid virulence annotation (RVA): identification of virulence factors using a bacterial genome library and multiple invertebrate hosts.</title>
        <authorList>
            <person name="Waterfield N.R."/>
            <person name="Sanchez-Contreras M."/>
            <person name="Eleftherianos I."/>
            <person name="Dowling A."/>
            <person name="Wilkinson P."/>
            <person name="Parkhill J."/>
            <person name="Thomson N."/>
            <person name="Reynolds S.E."/>
            <person name="Bode H.B."/>
            <person name="Dorus S."/>
            <person name="Ffrench-Constant R.H."/>
        </authorList>
    </citation>
    <scope>NUCLEOTIDE SEQUENCE</scope>
    <source>
        <strain evidence="7">ATCC 43949</strain>
    </source>
</reference>
<organism evidence="7">
    <name type="scientific">Photorhabdus asymbiotica subsp. asymbiotica (strain ATCC 43949 / 3105-77)</name>
    <name type="common">Xenorhabdus luminescens (strain 2)</name>
    <dbReference type="NCBI Taxonomy" id="553480"/>
    <lineage>
        <taxon>Bacteria</taxon>
        <taxon>Pseudomonadati</taxon>
        <taxon>Pseudomonadota</taxon>
        <taxon>Gammaproteobacteria</taxon>
        <taxon>Enterobacterales</taxon>
        <taxon>Morganellaceae</taxon>
        <taxon>Photorhabdus</taxon>
    </lineage>
</organism>
<evidence type="ECO:0000256" key="2">
    <source>
        <dbReference type="ARBA" id="ARBA00022448"/>
    </source>
</evidence>
<dbReference type="EMBL" id="FM211053">
    <property type="protein sequence ID" value="CAR67292.1"/>
    <property type="molecule type" value="Genomic_DNA"/>
</dbReference>
<evidence type="ECO:0000256" key="1">
    <source>
        <dbReference type="ARBA" id="ARBA00005417"/>
    </source>
</evidence>
<dbReference type="EC" id="3.6.3.36" evidence="7"/>
<proteinExistence type="inferred from homology"/>
<evidence type="ECO:0000256" key="5">
    <source>
        <dbReference type="ARBA" id="ARBA00022967"/>
    </source>
</evidence>
<dbReference type="SUPFAM" id="SSF52540">
    <property type="entry name" value="P-loop containing nucleoside triphosphate hydrolases"/>
    <property type="match status" value="1"/>
</dbReference>
<dbReference type="PANTHER" id="PTHR42788:SF18">
    <property type="entry name" value="TAURINE IMPORT ATP-BINDING PROTEIN TAUB"/>
    <property type="match status" value="1"/>
</dbReference>
<accession>B6VMB2</accession>
<keyword evidence="3" id="KW-1003">Cell membrane</keyword>
<dbReference type="PANTHER" id="PTHR42788">
    <property type="entry name" value="TAURINE IMPORT ATP-BINDING PROTEIN-RELATED"/>
    <property type="match status" value="1"/>
</dbReference>
<dbReference type="AlphaFoldDB" id="B6VMB2"/>
<dbReference type="GO" id="GO:0016787">
    <property type="term" value="F:hydrolase activity"/>
    <property type="evidence" value="ECO:0007669"/>
    <property type="project" value="UniProtKB-KW"/>
</dbReference>
<keyword evidence="5" id="KW-1278">Translocase</keyword>
<evidence type="ECO:0000313" key="7">
    <source>
        <dbReference type="EMBL" id="CAR67292.1"/>
    </source>
</evidence>
<keyword evidence="7" id="KW-0378">Hydrolase</keyword>
<name>B6VMB2_PHOAA</name>
<dbReference type="Gene3D" id="3.40.50.300">
    <property type="entry name" value="P-loop containing nucleotide triphosphate hydrolases"/>
    <property type="match status" value="1"/>
</dbReference>
<gene>
    <name evidence="7" type="primary">tauB</name>
    <name evidence="7" type="ORF">PA-RVA11-2347</name>
</gene>
<keyword evidence="2" id="KW-0813">Transport</keyword>
<sequence length="75" mass="8170">MLNLIAGFLTPYSGDIWLNGKPVTGPGVERGVVFQDEGLMPWLNVLDNVALGLRFAGMPKNRDRIPPGSSFIRSV</sequence>
<comment type="similarity">
    <text evidence="1">Belongs to the ABC transporter superfamily.</text>
</comment>
<evidence type="ECO:0000256" key="3">
    <source>
        <dbReference type="ARBA" id="ARBA00022475"/>
    </source>
</evidence>
<dbReference type="InterPro" id="IPR027417">
    <property type="entry name" value="P-loop_NTPase"/>
</dbReference>
<evidence type="ECO:0000256" key="6">
    <source>
        <dbReference type="ARBA" id="ARBA00023136"/>
    </source>
</evidence>
<reference evidence="7" key="2">
    <citation type="submission" date="2008-09" db="EMBL/GenBank/DDBJ databases">
        <authorList>
            <person name="Thomson N.R."/>
        </authorList>
    </citation>
    <scope>NUCLEOTIDE SEQUENCE</scope>
    <source>
        <strain evidence="7">ATCC 43949</strain>
    </source>
</reference>